<dbReference type="Ensembl" id="ENSAMXT00005001716.1">
    <property type="protein sequence ID" value="ENSAMXP00005001542.1"/>
    <property type="gene ID" value="ENSAMXG00005000887.1"/>
</dbReference>
<evidence type="ECO:0000256" key="2">
    <source>
        <dbReference type="ARBA" id="ARBA00004251"/>
    </source>
</evidence>
<feature type="domain" description="Cadherin" evidence="14">
    <location>
        <begin position="6"/>
        <end position="117"/>
    </location>
</feature>
<dbReference type="InterPro" id="IPR013164">
    <property type="entry name" value="Cadherin_N"/>
</dbReference>
<feature type="domain" description="Cadherin" evidence="14">
    <location>
        <begin position="118"/>
        <end position="226"/>
    </location>
</feature>
<evidence type="ECO:0000256" key="10">
    <source>
        <dbReference type="ARBA" id="ARBA00023136"/>
    </source>
</evidence>
<keyword evidence="6" id="KW-0677">Repeat</keyword>
<protein>
    <recommendedName>
        <fullName evidence="14">Cadherin domain-containing protein</fullName>
    </recommendedName>
</protein>
<dbReference type="Pfam" id="PF16492">
    <property type="entry name" value="Cadherin_C_2"/>
    <property type="match status" value="1"/>
</dbReference>
<dbReference type="PANTHER" id="PTHR24028">
    <property type="entry name" value="CADHERIN-87A"/>
    <property type="match status" value="1"/>
</dbReference>
<dbReference type="FunFam" id="2.60.40.60:FF:000004">
    <property type="entry name" value="Protocadherin 1 gamma 2"/>
    <property type="match status" value="1"/>
</dbReference>
<dbReference type="SMART" id="SM00112">
    <property type="entry name" value="CA"/>
    <property type="match status" value="8"/>
</dbReference>
<keyword evidence="3" id="KW-1003">Cell membrane</keyword>
<keyword evidence="11" id="KW-0325">Glycoprotein</keyword>
<evidence type="ECO:0000256" key="3">
    <source>
        <dbReference type="ARBA" id="ARBA00022475"/>
    </source>
</evidence>
<keyword evidence="4 13" id="KW-0812">Transmembrane</keyword>
<name>A0A8B9GQ05_ASTMX</name>
<keyword evidence="5" id="KW-0732">Signal</keyword>
<evidence type="ECO:0000256" key="6">
    <source>
        <dbReference type="ARBA" id="ARBA00022737"/>
    </source>
</evidence>
<dbReference type="GO" id="GO:0009653">
    <property type="term" value="P:anatomical structure morphogenesis"/>
    <property type="evidence" value="ECO:0007669"/>
    <property type="project" value="UniProtKB-ARBA"/>
</dbReference>
<dbReference type="Gene3D" id="2.60.40.60">
    <property type="entry name" value="Cadherins"/>
    <property type="match status" value="9"/>
</dbReference>
<evidence type="ECO:0000313" key="16">
    <source>
        <dbReference type="Proteomes" id="UP000694621"/>
    </source>
</evidence>
<sequence length="1106" mass="121756">MEAREDVLQIRCQSLRYSIPEEMNKGSVVGNIVQDLGLDVKKLKSGRARIFTEDSREYIGLNVEKGTLVVKEKVDREELCAQITPCSLHFQIILENPMELHRIDVEILDVNDHAPIFDRKEIILEIRESVVAGSRFSLDSAHDPDVGKNSLQRYTLSPTDHFTLNELSNSDGTKYVQMILQTPLDREQQEKHTLILTAFDEGNPQKSGTIKITVVVIDANDNAPVFSQPVYRVSLPENAQMGSTAVTVSATDKDKGPNGEVIYSFPQNNRKIMELFTIEPSTGDIRVNGLLDYEKSKQYELHIEATDTGGLTDNSKVLVEITDVNDNAPVISVISFSNPIPEDSAPETVIAMLNIKDIDSGKNGQIRCSVDSDLPFRIKFSSSNFYSLVTDQFLDREKCSEYNITITAVCGQSGSCALPLEVIADSPWQLHRVVVEIQDINDNAPSFATEEVVLKVAEHAVTGTRFPLESAQDPDVGSNAVRSYTLSNNEYFSVATKTLKNNRKLPELVLSKPLDREKQSTHELILTAVDGGSPVKSGTAKITVQVLDNNDNAPQFAKQTYEAFISETSPPGTLIVELKAVDLDEGSNGHIRYLFGERTDDDVLNTFNLDSETGLLTLTGSLDYEEVSSYEIDVVAKDGGSPEMEGHCSVQINLIDANDNTPEIIIKSLADRVPEDSPIGTVVGLINARDLDSNENGKVSLHVLGNAPFKLKPSFENHYELATTAQLDREKNMLYSVDISATDSGSPPLSAQKTVIVNVQDVNDSPPVFSQPSYTVYVKENFPAGRIICSVSASDADLGENAKISYSILNSKVQDVSVSSYVYINSDNGSIYSMYSFDYEQLKVFQIQVQAKDHGSPPLSSNATVHVFILDQNDNTPAVIYPSTGSNHKMPRSAKAGHLLTKVTAVDADSGHNAWISYKLLEATDASLFSVNTYTGEVRTKRLVSEHDDSSQRLFIEIKDNGDPVQSSTITVNILLEDALHEPVLDLQHTAPEPISKSDRITFYLIMSLASVSLLSMVTFIVLVVKCARNSRSSSICYGPIKYVEVLGGDMLSQSHSFRSCLSPLSEFSDFTLIKPSSTIDFKDMISVLDASLPDSTWTFESQQVR</sequence>
<feature type="domain" description="Cadherin" evidence="14">
    <location>
        <begin position="332"/>
        <end position="447"/>
    </location>
</feature>
<dbReference type="Pfam" id="PF08266">
    <property type="entry name" value="Cadherin_2"/>
    <property type="match status" value="1"/>
</dbReference>
<feature type="transmembrane region" description="Helical" evidence="13">
    <location>
        <begin position="1001"/>
        <end position="1025"/>
    </location>
</feature>
<reference evidence="15" key="1">
    <citation type="submission" date="2025-08" db="UniProtKB">
        <authorList>
            <consortium name="Ensembl"/>
        </authorList>
    </citation>
    <scope>IDENTIFICATION</scope>
</reference>
<dbReference type="FunFam" id="2.60.40.60:FF:000018">
    <property type="entry name" value="Protocadherin gamma c3"/>
    <property type="match status" value="1"/>
</dbReference>
<dbReference type="FunFam" id="2.60.40.60:FF:000007">
    <property type="entry name" value="Protocadherin alpha 2"/>
    <property type="match status" value="1"/>
</dbReference>
<evidence type="ECO:0000256" key="1">
    <source>
        <dbReference type="ARBA" id="ARBA00003436"/>
    </source>
</evidence>
<evidence type="ECO:0000256" key="9">
    <source>
        <dbReference type="ARBA" id="ARBA00022989"/>
    </source>
</evidence>
<feature type="domain" description="Cadherin" evidence="14">
    <location>
        <begin position="448"/>
        <end position="556"/>
    </location>
</feature>
<accession>A0A8B9GQ05</accession>
<dbReference type="InterPro" id="IPR015919">
    <property type="entry name" value="Cadherin-like_sf"/>
</dbReference>
<dbReference type="FunFam" id="2.60.40.60:FF:000006">
    <property type="entry name" value="Protocadherin alpha 2"/>
    <property type="match status" value="1"/>
</dbReference>
<dbReference type="InterPro" id="IPR032455">
    <property type="entry name" value="Cadherin_C"/>
</dbReference>
<dbReference type="PANTHER" id="PTHR24028:SF236">
    <property type="entry name" value="PROTOCADHERIN GAMMA-C3"/>
    <property type="match status" value="1"/>
</dbReference>
<dbReference type="AlphaFoldDB" id="A0A8B9GQ05"/>
<dbReference type="PROSITE" id="PS50268">
    <property type="entry name" value="CADHERIN_2"/>
    <property type="match status" value="9"/>
</dbReference>
<evidence type="ECO:0000256" key="11">
    <source>
        <dbReference type="ARBA" id="ARBA00023180"/>
    </source>
</evidence>
<feature type="domain" description="Cadherin" evidence="14">
    <location>
        <begin position="227"/>
        <end position="331"/>
    </location>
</feature>
<dbReference type="GO" id="GO:0005509">
    <property type="term" value="F:calcium ion binding"/>
    <property type="evidence" value="ECO:0007669"/>
    <property type="project" value="UniProtKB-UniRule"/>
</dbReference>
<comment type="function">
    <text evidence="1">Potential calcium-dependent cell-adhesion protein. May be involved in the establishment and maintenance of specific neuronal connections in the brain.</text>
</comment>
<dbReference type="InterPro" id="IPR050174">
    <property type="entry name" value="Protocadherin/Cadherin-CA"/>
</dbReference>
<proteinExistence type="predicted"/>
<keyword evidence="10 13" id="KW-0472">Membrane</keyword>
<evidence type="ECO:0000256" key="13">
    <source>
        <dbReference type="SAM" id="Phobius"/>
    </source>
</evidence>
<dbReference type="Proteomes" id="UP000694621">
    <property type="component" value="Unplaced"/>
</dbReference>
<comment type="subcellular location">
    <subcellularLocation>
        <location evidence="2">Cell membrane</location>
        <topology evidence="2">Single-pass type I membrane protein</topology>
    </subcellularLocation>
</comment>
<dbReference type="FunFam" id="2.60.40.60:FF:000001">
    <property type="entry name" value="Protocadherin alpha 2"/>
    <property type="match status" value="1"/>
</dbReference>
<organism evidence="15 16">
    <name type="scientific">Astyanax mexicanus</name>
    <name type="common">Blind cave fish</name>
    <name type="synonym">Astyanax fasciatus mexicanus</name>
    <dbReference type="NCBI Taxonomy" id="7994"/>
    <lineage>
        <taxon>Eukaryota</taxon>
        <taxon>Metazoa</taxon>
        <taxon>Chordata</taxon>
        <taxon>Craniata</taxon>
        <taxon>Vertebrata</taxon>
        <taxon>Euteleostomi</taxon>
        <taxon>Actinopterygii</taxon>
        <taxon>Neopterygii</taxon>
        <taxon>Teleostei</taxon>
        <taxon>Ostariophysi</taxon>
        <taxon>Characiformes</taxon>
        <taxon>Characoidei</taxon>
        <taxon>Acestrorhamphidae</taxon>
        <taxon>Acestrorhamphinae</taxon>
        <taxon>Astyanax</taxon>
    </lineage>
</organism>
<dbReference type="FunFam" id="2.60.40.60:FF:000002">
    <property type="entry name" value="Protocadherin alpha 2"/>
    <property type="match status" value="2"/>
</dbReference>
<dbReference type="PRINTS" id="PR00205">
    <property type="entry name" value="CADHERIN"/>
</dbReference>
<dbReference type="CDD" id="cd11304">
    <property type="entry name" value="Cadherin_repeat"/>
    <property type="match status" value="8"/>
</dbReference>
<dbReference type="Pfam" id="PF00028">
    <property type="entry name" value="Cadherin"/>
    <property type="match status" value="7"/>
</dbReference>
<feature type="domain" description="Cadherin" evidence="14">
    <location>
        <begin position="770"/>
        <end position="879"/>
    </location>
</feature>
<keyword evidence="9 13" id="KW-1133">Transmembrane helix</keyword>
<feature type="domain" description="Cadherin" evidence="14">
    <location>
        <begin position="673"/>
        <end position="769"/>
    </location>
</feature>
<evidence type="ECO:0000256" key="7">
    <source>
        <dbReference type="ARBA" id="ARBA00022837"/>
    </source>
</evidence>
<feature type="domain" description="Cadherin" evidence="14">
    <location>
        <begin position="890"/>
        <end position="985"/>
    </location>
</feature>
<evidence type="ECO:0000313" key="15">
    <source>
        <dbReference type="Ensembl" id="ENSAMXP00005001542.1"/>
    </source>
</evidence>
<evidence type="ECO:0000256" key="8">
    <source>
        <dbReference type="ARBA" id="ARBA00022889"/>
    </source>
</evidence>
<dbReference type="SUPFAM" id="SSF49313">
    <property type="entry name" value="Cadherin-like"/>
    <property type="match status" value="9"/>
</dbReference>
<dbReference type="InterPro" id="IPR002126">
    <property type="entry name" value="Cadherin-like_dom"/>
</dbReference>
<dbReference type="FunFam" id="2.60.40.60:FF:000129">
    <property type="entry name" value="protocadherin alpha-C2 isoform X1"/>
    <property type="match status" value="2"/>
</dbReference>
<evidence type="ECO:0000256" key="5">
    <source>
        <dbReference type="ARBA" id="ARBA00022729"/>
    </source>
</evidence>
<evidence type="ECO:0000256" key="4">
    <source>
        <dbReference type="ARBA" id="ARBA00022692"/>
    </source>
</evidence>
<feature type="domain" description="Cadherin" evidence="14">
    <location>
        <begin position="557"/>
        <end position="664"/>
    </location>
</feature>
<keyword evidence="8" id="KW-0130">Cell adhesion</keyword>
<dbReference type="PROSITE" id="PS00232">
    <property type="entry name" value="CADHERIN_1"/>
    <property type="match status" value="4"/>
</dbReference>
<keyword evidence="7 12" id="KW-0106">Calcium</keyword>
<evidence type="ECO:0000256" key="12">
    <source>
        <dbReference type="PROSITE-ProRule" id="PRU00043"/>
    </source>
</evidence>
<evidence type="ECO:0000259" key="14">
    <source>
        <dbReference type="PROSITE" id="PS50268"/>
    </source>
</evidence>
<dbReference type="GO" id="GO:0005886">
    <property type="term" value="C:plasma membrane"/>
    <property type="evidence" value="ECO:0007669"/>
    <property type="project" value="UniProtKB-SubCell"/>
</dbReference>
<dbReference type="InterPro" id="IPR020894">
    <property type="entry name" value="Cadherin_CS"/>
</dbReference>
<dbReference type="GO" id="GO:0007156">
    <property type="term" value="P:homophilic cell adhesion via plasma membrane adhesion molecules"/>
    <property type="evidence" value="ECO:0007669"/>
    <property type="project" value="InterPro"/>
</dbReference>